<reference evidence="2 3" key="1">
    <citation type="journal article" date="2019" name="Int. J. Syst. Evol. Microbiol.">
        <title>The Global Catalogue of Microorganisms (GCM) 10K type strain sequencing project: providing services to taxonomists for standard genome sequencing and annotation.</title>
        <authorList>
            <consortium name="The Broad Institute Genomics Platform"/>
            <consortium name="The Broad Institute Genome Sequencing Center for Infectious Disease"/>
            <person name="Wu L."/>
            <person name="Ma J."/>
        </authorList>
    </citation>
    <scope>NUCLEOTIDE SEQUENCE [LARGE SCALE GENOMIC DNA]</scope>
    <source>
        <strain evidence="2 3">JCM 12389</strain>
    </source>
</reference>
<dbReference type="PANTHER" id="PTHR34322">
    <property type="entry name" value="TRANSPOSASE, Y1_TNP DOMAIN-CONTAINING"/>
    <property type="match status" value="1"/>
</dbReference>
<keyword evidence="3" id="KW-1185">Reference proteome</keyword>
<protein>
    <recommendedName>
        <fullName evidence="1">Transposase IS200-like domain-containing protein</fullName>
    </recommendedName>
</protein>
<name>A0ABN1AWX1_9BACI</name>
<dbReference type="Proteomes" id="UP001500880">
    <property type="component" value="Unassembled WGS sequence"/>
</dbReference>
<accession>A0ABN1AWX1</accession>
<evidence type="ECO:0000313" key="2">
    <source>
        <dbReference type="EMBL" id="GAA0485566.1"/>
    </source>
</evidence>
<evidence type="ECO:0000313" key="3">
    <source>
        <dbReference type="Proteomes" id="UP001500880"/>
    </source>
</evidence>
<gene>
    <name evidence="2" type="ORF">GCM10008986_08580</name>
</gene>
<dbReference type="RefSeq" id="WP_343838009.1">
    <property type="nucleotide sequence ID" value="NZ_BAAADO010000002.1"/>
</dbReference>
<dbReference type="NCBIfam" id="NF047646">
    <property type="entry name" value="REP_Tyr_transpos"/>
    <property type="match status" value="1"/>
</dbReference>
<proteinExistence type="predicted"/>
<dbReference type="PANTHER" id="PTHR34322:SF2">
    <property type="entry name" value="TRANSPOSASE IS200-LIKE DOMAIN-CONTAINING PROTEIN"/>
    <property type="match status" value="1"/>
</dbReference>
<dbReference type="SUPFAM" id="SSF143422">
    <property type="entry name" value="Transposase IS200-like"/>
    <property type="match status" value="1"/>
</dbReference>
<organism evidence="2 3">
    <name type="scientific">Salinibacillus aidingensis</name>
    <dbReference type="NCBI Taxonomy" id="237684"/>
    <lineage>
        <taxon>Bacteria</taxon>
        <taxon>Bacillati</taxon>
        <taxon>Bacillota</taxon>
        <taxon>Bacilli</taxon>
        <taxon>Bacillales</taxon>
        <taxon>Bacillaceae</taxon>
        <taxon>Salinibacillus</taxon>
    </lineage>
</organism>
<sequence>MGRKKRIWEPGYFYHIVCRGNRREDLFLEQEDFLTFLYILEHVYRKCPFEVASYCLMTNHVHLQLRSQEQEISKVMARVNKRYADYFNYKYKLTGHVFEKRYFDRLIANEESMLETSRYIHLNPLEANIVSRPQDYAWSSLQYFCGNQEERPPYMNMDVLLDHFSGTKDEKGKKYRSWCLSPPESGRILSNRTSVHL</sequence>
<dbReference type="Pfam" id="PF01797">
    <property type="entry name" value="Y1_Tnp"/>
    <property type="match status" value="1"/>
</dbReference>
<dbReference type="EMBL" id="BAAADO010000002">
    <property type="protein sequence ID" value="GAA0485566.1"/>
    <property type="molecule type" value="Genomic_DNA"/>
</dbReference>
<evidence type="ECO:0000259" key="1">
    <source>
        <dbReference type="SMART" id="SM01321"/>
    </source>
</evidence>
<feature type="domain" description="Transposase IS200-like" evidence="1">
    <location>
        <begin position="9"/>
        <end position="123"/>
    </location>
</feature>
<dbReference type="InterPro" id="IPR002686">
    <property type="entry name" value="Transposase_17"/>
</dbReference>
<comment type="caution">
    <text evidence="2">The sequence shown here is derived from an EMBL/GenBank/DDBJ whole genome shotgun (WGS) entry which is preliminary data.</text>
</comment>
<dbReference type="Gene3D" id="3.30.70.1290">
    <property type="entry name" value="Transposase IS200-like"/>
    <property type="match status" value="1"/>
</dbReference>
<dbReference type="InterPro" id="IPR036515">
    <property type="entry name" value="Transposase_17_sf"/>
</dbReference>
<dbReference type="SMART" id="SM01321">
    <property type="entry name" value="Y1_Tnp"/>
    <property type="match status" value="1"/>
</dbReference>